<dbReference type="InterPro" id="IPR023468">
    <property type="entry name" value="Riboflavin_kinase"/>
</dbReference>
<evidence type="ECO:0000256" key="4">
    <source>
        <dbReference type="ARBA" id="ARBA00022643"/>
    </source>
</evidence>
<dbReference type="SMART" id="SM00904">
    <property type="entry name" value="Flavokinase"/>
    <property type="match status" value="1"/>
</dbReference>
<dbReference type="SUPFAM" id="SSF82114">
    <property type="entry name" value="Riboflavin kinase-like"/>
    <property type="match status" value="1"/>
</dbReference>
<feature type="domain" description="Riboflavin kinase" evidence="8">
    <location>
        <begin position="1"/>
        <end position="98"/>
    </location>
</feature>
<evidence type="ECO:0000256" key="6">
    <source>
        <dbReference type="ARBA" id="ARBA00022741"/>
    </source>
</evidence>
<name>A0AA88Y074_PINIB</name>
<reference evidence="9" key="1">
    <citation type="submission" date="2019-08" db="EMBL/GenBank/DDBJ databases">
        <title>The improved chromosome-level genome for the pearl oyster Pinctada fucata martensii using PacBio sequencing and Hi-C.</title>
        <authorList>
            <person name="Zheng Z."/>
        </authorList>
    </citation>
    <scope>NUCLEOTIDE SEQUENCE</scope>
    <source>
        <strain evidence="9">ZZ-2019</strain>
        <tissue evidence="9">Adductor muscle</tissue>
    </source>
</reference>
<evidence type="ECO:0000256" key="1">
    <source>
        <dbReference type="ARBA" id="ARBA00005201"/>
    </source>
</evidence>
<comment type="pathway">
    <text evidence="1">Cofactor biosynthesis; FMN biosynthesis; FMN from riboflavin (ATP route): step 1/1.</text>
</comment>
<accession>A0AA88Y074</accession>
<keyword evidence="7" id="KW-0067">ATP-binding</keyword>
<dbReference type="GO" id="GO:0008531">
    <property type="term" value="F:riboflavin kinase activity"/>
    <property type="evidence" value="ECO:0007669"/>
    <property type="project" value="UniProtKB-EC"/>
</dbReference>
<dbReference type="GO" id="GO:0005739">
    <property type="term" value="C:mitochondrion"/>
    <property type="evidence" value="ECO:0007669"/>
    <property type="project" value="TreeGrafter"/>
</dbReference>
<dbReference type="InterPro" id="IPR015865">
    <property type="entry name" value="Riboflavin_kinase_bac/euk"/>
</dbReference>
<sequence length="119" mass="13406">MSGLPYFCEGEVVKGFGRGSKELGVPTANFPQEVVDKLPECVESGVYYGWANVDGGEVYKMVMSIGWNPYYNNTKKSMVDELITAIENDIQQSKDKLELPENQTFKSNNFFKDTDSKKD</sequence>
<dbReference type="Proteomes" id="UP001186944">
    <property type="component" value="Unassembled WGS sequence"/>
</dbReference>
<evidence type="ECO:0000256" key="3">
    <source>
        <dbReference type="ARBA" id="ARBA00022630"/>
    </source>
</evidence>
<keyword evidence="10" id="KW-1185">Reference proteome</keyword>
<evidence type="ECO:0000259" key="8">
    <source>
        <dbReference type="SMART" id="SM00904"/>
    </source>
</evidence>
<dbReference type="InterPro" id="IPR023465">
    <property type="entry name" value="Riboflavin_kinase_dom_sf"/>
</dbReference>
<evidence type="ECO:0000256" key="2">
    <source>
        <dbReference type="ARBA" id="ARBA00012105"/>
    </source>
</evidence>
<dbReference type="AlphaFoldDB" id="A0AA88Y074"/>
<dbReference type="GO" id="GO:0009398">
    <property type="term" value="P:FMN biosynthetic process"/>
    <property type="evidence" value="ECO:0007669"/>
    <property type="project" value="TreeGrafter"/>
</dbReference>
<proteinExistence type="predicted"/>
<evidence type="ECO:0000313" key="9">
    <source>
        <dbReference type="EMBL" id="KAK3095269.1"/>
    </source>
</evidence>
<dbReference type="Gene3D" id="2.40.30.30">
    <property type="entry name" value="Riboflavin kinase-like"/>
    <property type="match status" value="1"/>
</dbReference>
<organism evidence="9 10">
    <name type="scientific">Pinctada imbricata</name>
    <name type="common">Atlantic pearl-oyster</name>
    <name type="synonym">Pinctada martensii</name>
    <dbReference type="NCBI Taxonomy" id="66713"/>
    <lineage>
        <taxon>Eukaryota</taxon>
        <taxon>Metazoa</taxon>
        <taxon>Spiralia</taxon>
        <taxon>Lophotrochozoa</taxon>
        <taxon>Mollusca</taxon>
        <taxon>Bivalvia</taxon>
        <taxon>Autobranchia</taxon>
        <taxon>Pteriomorphia</taxon>
        <taxon>Pterioida</taxon>
        <taxon>Pterioidea</taxon>
        <taxon>Pteriidae</taxon>
        <taxon>Pinctada</taxon>
    </lineage>
</organism>
<evidence type="ECO:0000313" key="10">
    <source>
        <dbReference type="Proteomes" id="UP001186944"/>
    </source>
</evidence>
<dbReference type="EMBL" id="VSWD01000008">
    <property type="protein sequence ID" value="KAK3095269.1"/>
    <property type="molecule type" value="Genomic_DNA"/>
</dbReference>
<keyword evidence="4" id="KW-0288">FMN</keyword>
<dbReference type="Pfam" id="PF01687">
    <property type="entry name" value="Flavokinase"/>
    <property type="match status" value="1"/>
</dbReference>
<gene>
    <name evidence="9" type="ORF">FSP39_012503</name>
</gene>
<dbReference type="PANTHER" id="PTHR22749">
    <property type="entry name" value="RIBOFLAVIN KINASE/FMN ADENYLYLTRANSFERASE"/>
    <property type="match status" value="1"/>
</dbReference>
<protein>
    <recommendedName>
        <fullName evidence="2">riboflavin kinase</fullName>
        <ecNumber evidence="2">2.7.1.26</ecNumber>
    </recommendedName>
</protein>
<dbReference type="PANTHER" id="PTHR22749:SF6">
    <property type="entry name" value="RIBOFLAVIN KINASE"/>
    <property type="match status" value="1"/>
</dbReference>
<dbReference type="GO" id="GO:0009231">
    <property type="term" value="P:riboflavin biosynthetic process"/>
    <property type="evidence" value="ECO:0007669"/>
    <property type="project" value="InterPro"/>
</dbReference>
<evidence type="ECO:0000256" key="5">
    <source>
        <dbReference type="ARBA" id="ARBA00022679"/>
    </source>
</evidence>
<dbReference type="EC" id="2.7.1.26" evidence="2"/>
<evidence type="ECO:0000256" key="7">
    <source>
        <dbReference type="ARBA" id="ARBA00022840"/>
    </source>
</evidence>
<keyword evidence="3" id="KW-0285">Flavoprotein</keyword>
<comment type="caution">
    <text evidence="9">The sequence shown here is derived from an EMBL/GenBank/DDBJ whole genome shotgun (WGS) entry which is preliminary data.</text>
</comment>
<keyword evidence="5" id="KW-0808">Transferase</keyword>
<dbReference type="GO" id="GO:0005524">
    <property type="term" value="F:ATP binding"/>
    <property type="evidence" value="ECO:0007669"/>
    <property type="project" value="UniProtKB-KW"/>
</dbReference>
<keyword evidence="6" id="KW-0547">Nucleotide-binding</keyword>